<dbReference type="GO" id="GO:0022857">
    <property type="term" value="F:transmembrane transporter activity"/>
    <property type="evidence" value="ECO:0007669"/>
    <property type="project" value="TreeGrafter"/>
</dbReference>
<reference evidence="10" key="1">
    <citation type="submission" date="2019-02" db="EMBL/GenBank/DDBJ databases">
        <title>Draft genome of the type strain Pelomonas aquatica CCUG 52575T.</title>
        <authorList>
            <person name="Gomila M."/>
            <person name="Lalucat J."/>
        </authorList>
    </citation>
    <scope>NUCLEOTIDE SEQUENCE</scope>
    <source>
        <strain evidence="10">CCUG 52575</strain>
    </source>
</reference>
<evidence type="ECO:0000313" key="10">
    <source>
        <dbReference type="EMBL" id="MDG0864199.1"/>
    </source>
</evidence>
<evidence type="ECO:0000256" key="6">
    <source>
        <dbReference type="ARBA" id="ARBA00038076"/>
    </source>
</evidence>
<protein>
    <submittedName>
        <fullName evidence="10">FtsX-like permease family protein</fullName>
    </submittedName>
</protein>
<feature type="transmembrane region" description="Helical" evidence="7">
    <location>
        <begin position="701"/>
        <end position="727"/>
    </location>
</feature>
<feature type="transmembrane region" description="Helical" evidence="7">
    <location>
        <begin position="359"/>
        <end position="381"/>
    </location>
</feature>
<keyword evidence="5 7" id="KW-0472">Membrane</keyword>
<dbReference type="Pfam" id="PF02687">
    <property type="entry name" value="FtsX"/>
    <property type="match status" value="2"/>
</dbReference>
<evidence type="ECO:0000256" key="3">
    <source>
        <dbReference type="ARBA" id="ARBA00022692"/>
    </source>
</evidence>
<evidence type="ECO:0000256" key="5">
    <source>
        <dbReference type="ARBA" id="ARBA00023136"/>
    </source>
</evidence>
<dbReference type="PANTHER" id="PTHR30572:SF4">
    <property type="entry name" value="ABC TRANSPORTER PERMEASE YTRF"/>
    <property type="match status" value="1"/>
</dbReference>
<evidence type="ECO:0000256" key="4">
    <source>
        <dbReference type="ARBA" id="ARBA00022989"/>
    </source>
</evidence>
<feature type="domain" description="MacB-like periplasmic core" evidence="9">
    <location>
        <begin position="435"/>
        <end position="604"/>
    </location>
</feature>
<comment type="similarity">
    <text evidence="6">Belongs to the ABC-4 integral membrane protein family.</text>
</comment>
<accession>A0A9X4LJZ6</accession>
<feature type="transmembrane region" description="Helical" evidence="7">
    <location>
        <begin position="653"/>
        <end position="678"/>
    </location>
</feature>
<evidence type="ECO:0000313" key="11">
    <source>
        <dbReference type="Proteomes" id="UP001152766"/>
    </source>
</evidence>
<keyword evidence="2" id="KW-1003">Cell membrane</keyword>
<comment type="subcellular location">
    <subcellularLocation>
        <location evidence="1">Cell membrane</location>
        <topology evidence="1">Multi-pass membrane protein</topology>
    </subcellularLocation>
</comment>
<dbReference type="InterPro" id="IPR003838">
    <property type="entry name" value="ABC3_permease_C"/>
</dbReference>
<comment type="caution">
    <text evidence="10">The sequence shown here is derived from an EMBL/GenBank/DDBJ whole genome shotgun (WGS) entry which is preliminary data.</text>
</comment>
<evidence type="ECO:0000256" key="1">
    <source>
        <dbReference type="ARBA" id="ARBA00004651"/>
    </source>
</evidence>
<keyword evidence="11" id="KW-1185">Reference proteome</keyword>
<dbReference type="Pfam" id="PF12704">
    <property type="entry name" value="MacB_PCD"/>
    <property type="match status" value="2"/>
</dbReference>
<name>A0A9X4LJZ6_9BURK</name>
<dbReference type="EMBL" id="SGUG01000028">
    <property type="protein sequence ID" value="MDG0864199.1"/>
    <property type="molecule type" value="Genomic_DNA"/>
</dbReference>
<keyword evidence="3 7" id="KW-0812">Transmembrane</keyword>
<dbReference type="Proteomes" id="UP001152766">
    <property type="component" value="Unassembled WGS sequence"/>
</dbReference>
<evidence type="ECO:0000256" key="2">
    <source>
        <dbReference type="ARBA" id="ARBA00022475"/>
    </source>
</evidence>
<feature type="domain" description="ABC3 transporter permease C-terminal" evidence="8">
    <location>
        <begin position="270"/>
        <end position="389"/>
    </location>
</feature>
<gene>
    <name evidence="10" type="ORF">EXJ73_17195</name>
</gene>
<evidence type="ECO:0000259" key="9">
    <source>
        <dbReference type="Pfam" id="PF12704"/>
    </source>
</evidence>
<dbReference type="AlphaFoldDB" id="A0A9X4LJZ6"/>
<feature type="transmembrane region" description="Helical" evidence="7">
    <location>
        <begin position="747"/>
        <end position="770"/>
    </location>
</feature>
<dbReference type="GO" id="GO:0005886">
    <property type="term" value="C:plasma membrane"/>
    <property type="evidence" value="ECO:0007669"/>
    <property type="project" value="UniProtKB-SubCell"/>
</dbReference>
<feature type="transmembrane region" description="Helical" evidence="7">
    <location>
        <begin position="21"/>
        <end position="42"/>
    </location>
</feature>
<feature type="transmembrane region" description="Helical" evidence="7">
    <location>
        <begin position="311"/>
        <end position="339"/>
    </location>
</feature>
<sequence>MIARQLVAAMRRAAWQMKGRLFAAGLIMGTALAMFVGVYSAIDSLFDSRAGWYKEFNVAKLELRVVPEDNINIPRLEGIDGVQAVERRLMLPGNIDTKAGAKLYAVMIATEKSPIVNRLRIDEGQDLDPSQPTAVVIERSMAQHHDYKVGDKFRLNIGKDHYDLTVRGIAMSPEFLIDSANPNFFLPSKGSLGAVFVPYSLVQPRLGYQLVNSLLVDIKDGADHRAVEKAALKALSKKVTVEESLPLERQFGHLYLELDLGAFEIFVPAIVLIFVLTALVITVFLLYQWINEKKAEIGVMMSIGYRTRDIMLSFAMPAALIGMIAIISGTLLSFVLLYGFGTDYAKALGLPEPNLTLRALPLVQGYLGLLAILIVATAIPLRSILRMTPREAVRGNTQDSGTVAGKVSAGLGRLSQSVAWRYAVRNLQRGKGLALMSVVAVALSLGASLSYFVSLTSFEQSIVKRFSTDDWDVAVDFLAPVWTDELADIKKTAGVTRTDAYLRGTIKVQKGDKVEPSFLLGIDPASGARQLRMIAGRKVQAGERDAIVLERKTADTLGVGVGDEVSIDVRDKAWKTKVVGIFSGVLPGESYASLADAQAWFDMDDQVTGMFLKTGAGFGQLDELYKLDRVGRVTSKANLVHEFVVHLKEIAGIVYLAFIFSLLVAVLFLFSTTAYGVLRRLAEYSTLRTIGFADRTVLKMILFEVATIGAVGTVVAVAAGIAISTGLNGVLSNAWFQVDTTITLQDMLVVLLPALIFLPLTAIPPFKTIVRAGMVPTLRRRAFG</sequence>
<feature type="domain" description="ABC3 transporter permease C-terminal" evidence="8">
    <location>
        <begin position="656"/>
        <end position="771"/>
    </location>
</feature>
<proteinExistence type="inferred from homology"/>
<evidence type="ECO:0000259" key="8">
    <source>
        <dbReference type="Pfam" id="PF02687"/>
    </source>
</evidence>
<dbReference type="InterPro" id="IPR025857">
    <property type="entry name" value="MacB_PCD"/>
</dbReference>
<organism evidence="10 11">
    <name type="scientific">Pelomonas aquatica</name>
    <dbReference type="NCBI Taxonomy" id="431058"/>
    <lineage>
        <taxon>Bacteria</taxon>
        <taxon>Pseudomonadati</taxon>
        <taxon>Pseudomonadota</taxon>
        <taxon>Betaproteobacteria</taxon>
        <taxon>Burkholderiales</taxon>
        <taxon>Sphaerotilaceae</taxon>
        <taxon>Roseateles</taxon>
    </lineage>
</organism>
<feature type="domain" description="MacB-like periplasmic core" evidence="9">
    <location>
        <begin position="66"/>
        <end position="231"/>
    </location>
</feature>
<feature type="transmembrane region" description="Helical" evidence="7">
    <location>
        <begin position="433"/>
        <end position="453"/>
    </location>
</feature>
<dbReference type="RefSeq" id="WP_268153600.1">
    <property type="nucleotide sequence ID" value="NZ_JAPPUW010000025.1"/>
</dbReference>
<evidence type="ECO:0000256" key="7">
    <source>
        <dbReference type="SAM" id="Phobius"/>
    </source>
</evidence>
<feature type="transmembrane region" description="Helical" evidence="7">
    <location>
        <begin position="265"/>
        <end position="290"/>
    </location>
</feature>
<dbReference type="InterPro" id="IPR050250">
    <property type="entry name" value="Macrolide_Exporter_MacB"/>
</dbReference>
<keyword evidence="4 7" id="KW-1133">Transmembrane helix</keyword>
<dbReference type="PANTHER" id="PTHR30572">
    <property type="entry name" value="MEMBRANE COMPONENT OF TRANSPORTER-RELATED"/>
    <property type="match status" value="1"/>
</dbReference>